<dbReference type="PANTHER" id="PTHR34293">
    <property type="entry name" value="HTH-TYPE TRANSCRIPTIONAL REGULATOR TRMBL2"/>
    <property type="match status" value="1"/>
</dbReference>
<dbReference type="InterPro" id="IPR000792">
    <property type="entry name" value="Tscrpt_reg_LuxR_C"/>
</dbReference>
<dbReference type="PANTHER" id="PTHR34293:SF1">
    <property type="entry name" value="HTH-TYPE TRANSCRIPTIONAL REGULATOR TRMBL2"/>
    <property type="match status" value="1"/>
</dbReference>
<feature type="domain" description="HTH luxR-type" evidence="1">
    <location>
        <begin position="288"/>
        <end position="345"/>
    </location>
</feature>
<sequence length="364" mass="38263">MPTAAPPPPADDPAVLSRLGLDDDMLAVYRASLRTGDTIAAALALDTGIGTDRAEGALDRLAAAGFLTTFGAVAPRAALRTVVTQRMAELAVQQAELRTVDAMVDGLADVLWPQDARLPVRDASLVVGTPEIARLSTHIVMAARREVLVLDTPPYVQEDAEVAVEPSAHFSVGADADVQALNRDVIFRRIVAQEGLALPGRAEAIRDLIDQGMSVRVRATLPSKLVVVDGTTALLPPSATTDATATALVLRGGMLAHVVVPLFEALWADSVPLTVGAGDVVRGEPDPQGAPSAEERELLTMLAAGLKDEAIARHLDVHVATARRRISALLVRLGAATRFQAGLQAARRGWFVDEAIVSGGVQPR</sequence>
<evidence type="ECO:0000313" key="2">
    <source>
        <dbReference type="EMBL" id="GAA1728629.1"/>
    </source>
</evidence>
<comment type="caution">
    <text evidence="2">The sequence shown here is derived from an EMBL/GenBank/DDBJ whole genome shotgun (WGS) entry which is preliminary data.</text>
</comment>
<dbReference type="SUPFAM" id="SSF46894">
    <property type="entry name" value="C-terminal effector domain of the bipartite response regulators"/>
    <property type="match status" value="1"/>
</dbReference>
<protein>
    <submittedName>
        <fullName evidence="2">LuxR family transcriptional regulator</fullName>
    </submittedName>
</protein>
<dbReference type="InterPro" id="IPR036388">
    <property type="entry name" value="WH-like_DNA-bd_sf"/>
</dbReference>
<accession>A0ABN2JKT0</accession>
<evidence type="ECO:0000313" key="3">
    <source>
        <dbReference type="Proteomes" id="UP001501138"/>
    </source>
</evidence>
<dbReference type="InterPro" id="IPR051797">
    <property type="entry name" value="TrmB-like"/>
</dbReference>
<proteinExistence type="predicted"/>
<dbReference type="RefSeq" id="WP_344248814.1">
    <property type="nucleotide sequence ID" value="NZ_BAAAPM010000005.1"/>
</dbReference>
<dbReference type="SMART" id="SM00421">
    <property type="entry name" value="HTH_LUXR"/>
    <property type="match status" value="1"/>
</dbReference>
<dbReference type="EMBL" id="BAAAPM010000005">
    <property type="protein sequence ID" value="GAA1728629.1"/>
    <property type="molecule type" value="Genomic_DNA"/>
</dbReference>
<keyword evidence="3" id="KW-1185">Reference proteome</keyword>
<reference evidence="2 3" key="1">
    <citation type="journal article" date="2019" name="Int. J. Syst. Evol. Microbiol.">
        <title>The Global Catalogue of Microorganisms (GCM) 10K type strain sequencing project: providing services to taxonomists for standard genome sequencing and annotation.</title>
        <authorList>
            <consortium name="The Broad Institute Genomics Platform"/>
            <consortium name="The Broad Institute Genome Sequencing Center for Infectious Disease"/>
            <person name="Wu L."/>
            <person name="Ma J."/>
        </authorList>
    </citation>
    <scope>NUCLEOTIDE SEQUENCE [LARGE SCALE GENOMIC DNA]</scope>
    <source>
        <strain evidence="2 3">JCM 15589</strain>
    </source>
</reference>
<evidence type="ECO:0000259" key="1">
    <source>
        <dbReference type="SMART" id="SM00421"/>
    </source>
</evidence>
<gene>
    <name evidence="2" type="ORF">GCM10009809_25270</name>
</gene>
<dbReference type="Gene3D" id="1.10.10.10">
    <property type="entry name" value="Winged helix-like DNA-binding domain superfamily/Winged helix DNA-binding domain"/>
    <property type="match status" value="1"/>
</dbReference>
<dbReference type="InterPro" id="IPR016032">
    <property type="entry name" value="Sig_transdc_resp-reg_C-effctor"/>
</dbReference>
<name>A0ABN2JKT0_9MICO</name>
<dbReference type="Proteomes" id="UP001501138">
    <property type="component" value="Unassembled WGS sequence"/>
</dbReference>
<organism evidence="2 3">
    <name type="scientific">Isoptericola hypogeus</name>
    <dbReference type="NCBI Taxonomy" id="300179"/>
    <lineage>
        <taxon>Bacteria</taxon>
        <taxon>Bacillati</taxon>
        <taxon>Actinomycetota</taxon>
        <taxon>Actinomycetes</taxon>
        <taxon>Micrococcales</taxon>
        <taxon>Promicromonosporaceae</taxon>
        <taxon>Isoptericola</taxon>
    </lineage>
</organism>